<feature type="chain" id="PRO_5002200214" evidence="7">
    <location>
        <begin position="23"/>
        <end position="122"/>
    </location>
</feature>
<evidence type="ECO:0000256" key="7">
    <source>
        <dbReference type="SAM" id="SignalP"/>
    </source>
</evidence>
<evidence type="ECO:0000313" key="9">
    <source>
        <dbReference type="EMBL" id="GAN15873.1"/>
    </source>
</evidence>
<dbReference type="GO" id="GO:0005507">
    <property type="term" value="F:copper ion binding"/>
    <property type="evidence" value="ECO:0007669"/>
    <property type="project" value="InterPro"/>
</dbReference>
<dbReference type="SUPFAM" id="SSF81296">
    <property type="entry name" value="E set domains"/>
    <property type="match status" value="1"/>
</dbReference>
<comment type="subcellular location">
    <subcellularLocation>
        <location evidence="1">Periplasm</location>
    </subcellularLocation>
</comment>
<dbReference type="AlphaFoldDB" id="A0A0C9NMJ3"/>
<dbReference type="PANTHER" id="PTHR34820:SF4">
    <property type="entry name" value="INNER MEMBRANE PROTEIN YEBZ"/>
    <property type="match status" value="1"/>
</dbReference>
<dbReference type="GO" id="GO:0046688">
    <property type="term" value="P:response to copper ion"/>
    <property type="evidence" value="ECO:0007669"/>
    <property type="project" value="InterPro"/>
</dbReference>
<evidence type="ECO:0000313" key="10">
    <source>
        <dbReference type="Proteomes" id="UP000032025"/>
    </source>
</evidence>
<evidence type="ECO:0000259" key="8">
    <source>
        <dbReference type="Pfam" id="PF04234"/>
    </source>
</evidence>
<dbReference type="EMBL" id="BBJS01000070">
    <property type="protein sequence ID" value="GAN15873.1"/>
    <property type="molecule type" value="Genomic_DNA"/>
</dbReference>
<dbReference type="InterPro" id="IPR047685">
    <property type="entry name" value="CopC-like"/>
</dbReference>
<dbReference type="RefSeq" id="WP_020486671.1">
    <property type="nucleotide sequence ID" value="NZ_BBJS01000070.1"/>
</dbReference>
<feature type="domain" description="CopC" evidence="8">
    <location>
        <begin position="23"/>
        <end position="121"/>
    </location>
</feature>
<keyword evidence="5" id="KW-0574">Periplasm</keyword>
<evidence type="ECO:0000256" key="3">
    <source>
        <dbReference type="ARBA" id="ARBA00022723"/>
    </source>
</evidence>
<evidence type="ECO:0000256" key="2">
    <source>
        <dbReference type="ARBA" id="ARBA00010509"/>
    </source>
</evidence>
<protein>
    <submittedName>
        <fullName evidence="9">CopC protein</fullName>
    </submittedName>
</protein>
<evidence type="ECO:0000256" key="4">
    <source>
        <dbReference type="ARBA" id="ARBA00022729"/>
    </source>
</evidence>
<reference evidence="9 10" key="1">
    <citation type="submission" date="2014-08" db="EMBL/GenBank/DDBJ databases">
        <title>Whole genome shotgun sequence of Sphingomonas paucimobilis NBRC 13935.</title>
        <authorList>
            <person name="Hosoyama A."/>
            <person name="Hashimoto M."/>
            <person name="Hosoyama Y."/>
            <person name="Noguchi M."/>
            <person name="Uohara A."/>
            <person name="Ohji S."/>
            <person name="Katano-Makiyama Y."/>
            <person name="Ichikawa N."/>
            <person name="Kimura A."/>
            <person name="Yamazoe A."/>
            <person name="Fujita N."/>
        </authorList>
    </citation>
    <scope>NUCLEOTIDE SEQUENCE [LARGE SCALE GENOMIC DNA]</scope>
    <source>
        <strain evidence="9 10">NBRC 13935</strain>
    </source>
</reference>
<dbReference type="InterPro" id="IPR014756">
    <property type="entry name" value="Ig_E-set"/>
</dbReference>
<keyword evidence="3" id="KW-0479">Metal-binding</keyword>
<keyword evidence="4 7" id="KW-0732">Signal</keyword>
<dbReference type="GO" id="GO:0042597">
    <property type="term" value="C:periplasmic space"/>
    <property type="evidence" value="ECO:0007669"/>
    <property type="project" value="UniProtKB-SubCell"/>
</dbReference>
<dbReference type="InterPro" id="IPR032694">
    <property type="entry name" value="CopC/D"/>
</dbReference>
<dbReference type="Pfam" id="PF04234">
    <property type="entry name" value="CopC"/>
    <property type="match status" value="1"/>
</dbReference>
<evidence type="ECO:0000256" key="1">
    <source>
        <dbReference type="ARBA" id="ARBA00004418"/>
    </source>
</evidence>
<dbReference type="PANTHER" id="PTHR34820">
    <property type="entry name" value="INNER MEMBRANE PROTEIN YEBZ"/>
    <property type="match status" value="1"/>
</dbReference>
<dbReference type="GeneID" id="78525828"/>
<dbReference type="GO" id="GO:0005886">
    <property type="term" value="C:plasma membrane"/>
    <property type="evidence" value="ECO:0007669"/>
    <property type="project" value="TreeGrafter"/>
</dbReference>
<dbReference type="Proteomes" id="UP000032025">
    <property type="component" value="Unassembled WGS sequence"/>
</dbReference>
<dbReference type="InterPro" id="IPR014755">
    <property type="entry name" value="Cu-Rt/internalin_Ig-like"/>
</dbReference>
<gene>
    <name evidence="9" type="primary">copC</name>
    <name evidence="9" type="ORF">SP6_70_00130</name>
</gene>
<comment type="caution">
    <text evidence="9">The sequence shown here is derived from an EMBL/GenBank/DDBJ whole genome shotgun (WGS) entry which is preliminary data.</text>
</comment>
<feature type="signal peptide" evidence="7">
    <location>
        <begin position="1"/>
        <end position="22"/>
    </location>
</feature>
<keyword evidence="6" id="KW-0186">Copper</keyword>
<proteinExistence type="inferred from homology"/>
<organism evidence="9 10">
    <name type="scientific">Sphingomonas paucimobilis NBRC 13935</name>
    <dbReference type="NCBI Taxonomy" id="1219050"/>
    <lineage>
        <taxon>Bacteria</taxon>
        <taxon>Pseudomonadati</taxon>
        <taxon>Pseudomonadota</taxon>
        <taxon>Alphaproteobacteria</taxon>
        <taxon>Sphingomonadales</taxon>
        <taxon>Sphingomonadaceae</taxon>
        <taxon>Sphingomonas</taxon>
    </lineage>
</organism>
<dbReference type="Gene3D" id="2.60.40.1220">
    <property type="match status" value="1"/>
</dbReference>
<name>A0A0C9NMJ3_SPHPI</name>
<dbReference type="InterPro" id="IPR007348">
    <property type="entry name" value="CopC_dom"/>
</dbReference>
<dbReference type="NCBIfam" id="NF033814">
    <property type="entry name" value="copper_CopC"/>
    <property type="match status" value="1"/>
</dbReference>
<dbReference type="GO" id="GO:0006825">
    <property type="term" value="P:copper ion transport"/>
    <property type="evidence" value="ECO:0007669"/>
    <property type="project" value="InterPro"/>
</dbReference>
<evidence type="ECO:0000256" key="5">
    <source>
        <dbReference type="ARBA" id="ARBA00022764"/>
    </source>
</evidence>
<comment type="similarity">
    <text evidence="2">Belongs to the CopC family.</text>
</comment>
<evidence type="ECO:0000256" key="6">
    <source>
        <dbReference type="ARBA" id="ARBA00023008"/>
    </source>
</evidence>
<accession>A0A0C9NMJ3</accession>
<sequence length="122" mass="12662">MRRLSVLTAAAALVMFAGTANAHPKLVSASPAANATVAKPARIELHFSEKLMPAFSKADLTMAAMPGMAAMKMASASALSSDGRTLVITPKSPLPSGRYSVAWNVVSTDTHKVAGTYVFAVK</sequence>
<keyword evidence="10" id="KW-1185">Reference proteome</keyword>